<proteinExistence type="predicted"/>
<sequence length="302" mass="33324">MQSHYTVNDTVRLAKKANHISNGVEHAASIDNYLDAHRTDTETVAIGKLAIAACILEAEFESSLAYSGKGAGFHGRRHSGVDIEPHNTWIGLLTKALSAGRDFDTFCEAISSIDFVCFNYDRCIERYLFGAASLIYPVEAFDVEKLSDALNIIHPYGSLGDLNPIDGEHGTFGRHKDRQFLISASRNIRTFTEGMESDVRVKISRAFTNAENAVFLGYGFISVNDEFLFDEGPFEIPSLLGTTYGVSEERSEFIAGKLKSTCMMRQTPHQGKIQRGSPQLRAEGCADLIHRFSHKFEGIGGA</sequence>
<comment type="caution">
    <text evidence="1">The sequence shown here is derived from an EMBL/GenBank/DDBJ whole genome shotgun (WGS) entry which is preliminary data.</text>
</comment>
<reference evidence="1" key="1">
    <citation type="journal article" date="2014" name="Int. J. Syst. Evol. Microbiol.">
        <title>Complete genome of a new Firmicutes species belonging to the dominant human colonic microbiota ('Ruminococcus bicirculans') reveals two chromosomes and a selective capacity to utilize plant glucans.</title>
        <authorList>
            <consortium name="NISC Comparative Sequencing Program"/>
            <person name="Wegmann U."/>
            <person name="Louis P."/>
            <person name="Goesmann A."/>
            <person name="Henrissat B."/>
            <person name="Duncan S.H."/>
            <person name="Flint H.J."/>
        </authorList>
    </citation>
    <scope>NUCLEOTIDE SEQUENCE</scope>
    <source>
        <strain evidence="1">NBRC 109915</strain>
    </source>
</reference>
<evidence type="ECO:0000313" key="1">
    <source>
        <dbReference type="EMBL" id="GLQ25471.1"/>
    </source>
</evidence>
<accession>A0ABQ5VD79</accession>
<evidence type="ECO:0000313" key="2">
    <source>
        <dbReference type="Proteomes" id="UP001161388"/>
    </source>
</evidence>
<protein>
    <recommendedName>
        <fullName evidence="3">SIR2-like domain-containing protein</fullName>
    </recommendedName>
</protein>
<keyword evidence="2" id="KW-1185">Reference proteome</keyword>
<dbReference type="EMBL" id="BSNL01000001">
    <property type="protein sequence ID" value="GLQ25471.1"/>
    <property type="molecule type" value="Genomic_DNA"/>
</dbReference>
<dbReference type="Proteomes" id="UP001161388">
    <property type="component" value="Unassembled WGS sequence"/>
</dbReference>
<name>A0ABQ5VD79_9RHOB</name>
<gene>
    <name evidence="1" type="ORF">GCM10007927_02740</name>
</gene>
<evidence type="ECO:0008006" key="3">
    <source>
        <dbReference type="Google" id="ProtNLM"/>
    </source>
</evidence>
<organism evidence="1 2">
    <name type="scientific">Sulfitobacter pacificus</name>
    <dbReference type="NCBI Taxonomy" id="1499314"/>
    <lineage>
        <taxon>Bacteria</taxon>
        <taxon>Pseudomonadati</taxon>
        <taxon>Pseudomonadota</taxon>
        <taxon>Alphaproteobacteria</taxon>
        <taxon>Rhodobacterales</taxon>
        <taxon>Roseobacteraceae</taxon>
        <taxon>Sulfitobacter</taxon>
    </lineage>
</organism>
<reference evidence="1" key="2">
    <citation type="submission" date="2023-01" db="EMBL/GenBank/DDBJ databases">
        <title>Draft genome sequence of Sulfitobacter pacificus strain NBRC 109915.</title>
        <authorList>
            <person name="Sun Q."/>
            <person name="Mori K."/>
        </authorList>
    </citation>
    <scope>NUCLEOTIDE SEQUENCE</scope>
    <source>
        <strain evidence="1">NBRC 109915</strain>
    </source>
</reference>